<accession>A0A9P4GNC4</accession>
<comment type="caution">
    <text evidence="1">The sequence shown here is derived from an EMBL/GenBank/DDBJ whole genome shotgun (WGS) entry which is preliminary data.</text>
</comment>
<dbReference type="AlphaFoldDB" id="A0A9P4GNC4"/>
<dbReference type="OrthoDB" id="3685682at2759"/>
<name>A0A9P4GNC4_9PLEO</name>
<gene>
    <name evidence="1" type="ORF">K460DRAFT_353188</name>
</gene>
<protein>
    <recommendedName>
        <fullName evidence="3">F-box domain-containing protein</fullName>
    </recommendedName>
</protein>
<keyword evidence="2" id="KW-1185">Reference proteome</keyword>
<dbReference type="GeneID" id="63848950"/>
<evidence type="ECO:0000313" key="2">
    <source>
        <dbReference type="Proteomes" id="UP000800039"/>
    </source>
</evidence>
<dbReference type="Proteomes" id="UP000800039">
    <property type="component" value="Unassembled WGS sequence"/>
</dbReference>
<dbReference type="RefSeq" id="XP_040790733.1">
    <property type="nucleotide sequence ID" value="XM_040931698.1"/>
</dbReference>
<proteinExistence type="predicted"/>
<sequence length="267" mass="30234">MSDQHSLRTEPSKRKAWQAWSSQPYFKRGNAASTAAPSLTLPPNSLLGLPSELRLMIYAEVAGNDDPVIEFQPLLRICKLIKHEVSSDLVRCATQYLQEVESNVNNGTQARFKIAKPRKLDAISSIDLILPLSVFMKDPAPALFRHRHVDSTYTAVLDQLSTIRRRHLTIKLDDDREITSTHTAHKFHTDAVTWLCFYLLRNGLFERFQPLETTITWGVSPFTSKLTSGIGMSSEFLQKNAIASPHFRYGERSLTWCVKGSEESDTE</sequence>
<evidence type="ECO:0000313" key="1">
    <source>
        <dbReference type="EMBL" id="KAF1848170.1"/>
    </source>
</evidence>
<organism evidence="1 2">
    <name type="scientific">Cucurbitaria berberidis CBS 394.84</name>
    <dbReference type="NCBI Taxonomy" id="1168544"/>
    <lineage>
        <taxon>Eukaryota</taxon>
        <taxon>Fungi</taxon>
        <taxon>Dikarya</taxon>
        <taxon>Ascomycota</taxon>
        <taxon>Pezizomycotina</taxon>
        <taxon>Dothideomycetes</taxon>
        <taxon>Pleosporomycetidae</taxon>
        <taxon>Pleosporales</taxon>
        <taxon>Pleosporineae</taxon>
        <taxon>Cucurbitariaceae</taxon>
        <taxon>Cucurbitaria</taxon>
    </lineage>
</organism>
<dbReference type="EMBL" id="ML976615">
    <property type="protein sequence ID" value="KAF1848170.1"/>
    <property type="molecule type" value="Genomic_DNA"/>
</dbReference>
<evidence type="ECO:0008006" key="3">
    <source>
        <dbReference type="Google" id="ProtNLM"/>
    </source>
</evidence>
<reference evidence="1" key="1">
    <citation type="submission" date="2020-01" db="EMBL/GenBank/DDBJ databases">
        <authorList>
            <consortium name="DOE Joint Genome Institute"/>
            <person name="Haridas S."/>
            <person name="Albert R."/>
            <person name="Binder M."/>
            <person name="Bloem J."/>
            <person name="Labutti K."/>
            <person name="Salamov A."/>
            <person name="Andreopoulos B."/>
            <person name="Baker S.E."/>
            <person name="Barry K."/>
            <person name="Bills G."/>
            <person name="Bluhm B.H."/>
            <person name="Cannon C."/>
            <person name="Castanera R."/>
            <person name="Culley D.E."/>
            <person name="Daum C."/>
            <person name="Ezra D."/>
            <person name="Gonzalez J.B."/>
            <person name="Henrissat B."/>
            <person name="Kuo A."/>
            <person name="Liang C."/>
            <person name="Lipzen A."/>
            <person name="Lutzoni F."/>
            <person name="Magnuson J."/>
            <person name="Mondo S."/>
            <person name="Nolan M."/>
            <person name="Ohm R."/>
            <person name="Pangilinan J."/>
            <person name="Park H.-J."/>
            <person name="Ramirez L."/>
            <person name="Alfaro M."/>
            <person name="Sun H."/>
            <person name="Tritt A."/>
            <person name="Yoshinaga Y."/>
            <person name="Zwiers L.-H."/>
            <person name="Turgeon B.G."/>
            <person name="Goodwin S.B."/>
            <person name="Spatafora J.W."/>
            <person name="Crous P.W."/>
            <person name="Grigoriev I.V."/>
        </authorList>
    </citation>
    <scope>NUCLEOTIDE SEQUENCE</scope>
    <source>
        <strain evidence="1">CBS 394.84</strain>
    </source>
</reference>